<reference evidence="2 3" key="1">
    <citation type="submission" date="2016-10" db="EMBL/GenBank/DDBJ databases">
        <title>Genome sequence of the ascomycete fungus Penicillium subrubescens.</title>
        <authorList>
            <person name="De Vries R.P."/>
            <person name="Peng M."/>
            <person name="Dilokpimol A."/>
            <person name="Hilden K."/>
            <person name="Makela M.R."/>
            <person name="Grigoriev I."/>
            <person name="Riley R."/>
            <person name="Granchi Z."/>
        </authorList>
    </citation>
    <scope>NUCLEOTIDE SEQUENCE [LARGE SCALE GENOMIC DNA]</scope>
    <source>
        <strain evidence="2 3">CBS 132785</strain>
    </source>
</reference>
<dbReference type="GO" id="GO:0003676">
    <property type="term" value="F:nucleic acid binding"/>
    <property type="evidence" value="ECO:0007669"/>
    <property type="project" value="InterPro"/>
</dbReference>
<gene>
    <name evidence="2" type="ORF">PENSUB_1343</name>
</gene>
<dbReference type="STRING" id="1316194.A0A1Q5UKF5"/>
<keyword evidence="3" id="KW-1185">Reference proteome</keyword>
<feature type="compositionally biased region" description="Polar residues" evidence="1">
    <location>
        <begin position="422"/>
        <end position="454"/>
    </location>
</feature>
<feature type="region of interest" description="Disordered" evidence="1">
    <location>
        <begin position="1"/>
        <end position="23"/>
    </location>
</feature>
<comment type="caution">
    <text evidence="2">The sequence shown here is derived from an EMBL/GenBank/DDBJ whole genome shotgun (WGS) entry which is preliminary data.</text>
</comment>
<feature type="region of interest" description="Disordered" evidence="1">
    <location>
        <begin position="135"/>
        <end position="162"/>
    </location>
</feature>
<organism evidence="2 3">
    <name type="scientific">Penicillium subrubescens</name>
    <dbReference type="NCBI Taxonomy" id="1316194"/>
    <lineage>
        <taxon>Eukaryota</taxon>
        <taxon>Fungi</taxon>
        <taxon>Dikarya</taxon>
        <taxon>Ascomycota</taxon>
        <taxon>Pezizomycotina</taxon>
        <taxon>Eurotiomycetes</taxon>
        <taxon>Eurotiomycetidae</taxon>
        <taxon>Eurotiales</taxon>
        <taxon>Aspergillaceae</taxon>
        <taxon>Penicillium</taxon>
    </lineage>
</organism>
<dbReference type="Proteomes" id="UP000186955">
    <property type="component" value="Unassembled WGS sequence"/>
</dbReference>
<name>A0A1Q5UKF5_9EURO</name>
<evidence type="ECO:0000313" key="2">
    <source>
        <dbReference type="EMBL" id="OKP12961.1"/>
    </source>
</evidence>
<proteinExistence type="predicted"/>
<dbReference type="GO" id="GO:0008270">
    <property type="term" value="F:zinc ion binding"/>
    <property type="evidence" value="ECO:0007669"/>
    <property type="project" value="InterPro"/>
</dbReference>
<dbReference type="EMBL" id="MNBE01000165">
    <property type="protein sequence ID" value="OKP12961.1"/>
    <property type="molecule type" value="Genomic_DNA"/>
</dbReference>
<dbReference type="InterPro" id="IPR036875">
    <property type="entry name" value="Znf_CCHC_sf"/>
</dbReference>
<sequence length="513" mass="55797">MLRASKGVGPVPPGASGGLLKNLPSNRERVLSANHTAHDLLKELGRGQNAARPAPKVVNFLRQVEDLTKDLLSTPLTDWQQELEALRRDLKQEITTAIKAAAEPPARQTAEAINLALESSSRRIPNRVLPREIPIGSPSVRTMPGPAHYLSSSSSSSSLTRPAEVARDRKVVVCLDDRSQVSVFRRLTSAELTKRANQARGKAARTNGLASVMILASCQLKSGDLRFTMRNAKEAEIMRIHREKWAKGLCKKAFVYMPTWGVVVHDVNVRSPGINRASEEIPQDRVIKDLSLRTAITGAKQTCEMPANVAIDKGVLWDCDSLKAILYDRAARVRQCFNCQQYGHIGSTCANTVKCVYCAEGYQSRDCPRKDSSTLESKCANCEGAHAAWSTECEARRQEVDKVAELSRHRGRYHHVPALYSINPQPATLHSSSASSWGTPRESSSSGELTSGAESSGLAPAARPSNGGKGTGPVSRIGTCLQASQYAPKESGKSMTTASSSRGRERPRRTQRA</sequence>
<accession>A0A1Q5UKF5</accession>
<protein>
    <recommendedName>
        <fullName evidence="4">CCHC-type domain-containing protein</fullName>
    </recommendedName>
</protein>
<evidence type="ECO:0000313" key="3">
    <source>
        <dbReference type="Proteomes" id="UP000186955"/>
    </source>
</evidence>
<dbReference type="Gene3D" id="4.10.60.10">
    <property type="entry name" value="Zinc finger, CCHC-type"/>
    <property type="match status" value="1"/>
</dbReference>
<dbReference type="AlphaFoldDB" id="A0A1Q5UKF5"/>
<evidence type="ECO:0008006" key="4">
    <source>
        <dbReference type="Google" id="ProtNLM"/>
    </source>
</evidence>
<dbReference type="SUPFAM" id="SSF57756">
    <property type="entry name" value="Retrovirus zinc finger-like domains"/>
    <property type="match status" value="1"/>
</dbReference>
<feature type="region of interest" description="Disordered" evidence="1">
    <location>
        <begin position="417"/>
        <end position="513"/>
    </location>
</feature>
<evidence type="ECO:0000256" key="1">
    <source>
        <dbReference type="SAM" id="MobiDB-lite"/>
    </source>
</evidence>